<reference evidence="1" key="1">
    <citation type="submission" date="2013-10" db="EMBL/GenBank/DDBJ databases">
        <title>Genomic analysis of the causative agents of coccidiosis in chickens.</title>
        <authorList>
            <person name="Reid A.J."/>
            <person name="Blake D."/>
            <person name="Billington K."/>
            <person name="Browne H."/>
            <person name="Dunn M."/>
            <person name="Hung S."/>
            <person name="Kawahara F."/>
            <person name="Miranda-Saavedra D."/>
            <person name="Mourier T."/>
            <person name="Nagra H."/>
            <person name="Otto T.D."/>
            <person name="Rawlings N."/>
            <person name="Sanchez A."/>
            <person name="Sanders M."/>
            <person name="Subramaniam C."/>
            <person name="Tay Y."/>
            <person name="Dear P."/>
            <person name="Doerig C."/>
            <person name="Gruber A."/>
            <person name="Parkinson J."/>
            <person name="Shirley M."/>
            <person name="Wan K.L."/>
            <person name="Berriman M."/>
            <person name="Tomley F."/>
            <person name="Pain A."/>
        </authorList>
    </citation>
    <scope>NUCLEOTIDE SEQUENCE [LARGE SCALE GENOMIC DNA]</scope>
    <source>
        <strain evidence="1">Houghton</strain>
    </source>
</reference>
<gene>
    <name evidence="1" type="ORF">EMH_0086530</name>
</gene>
<dbReference type="VEuPathDB" id="ToxoDB:EMH_0086530"/>
<sequence length="124" mass="13652">MSVIDNRSSLAGDCTAITATGRLGWRQIGCLVGAYRQHMAVLKRIGVTHYVVGSSSAPLVSSSQQYRRQAGGYVCGALLCDKAEFFDEAEASVFDRGRRCTKLTNVVERLWGLDKTRLNPQRII</sequence>
<dbReference type="EMBL" id="HG685841">
    <property type="protein sequence ID" value="CDJ33933.1"/>
    <property type="molecule type" value="Genomic_DNA"/>
</dbReference>
<dbReference type="AlphaFoldDB" id="U6KEP8"/>
<accession>U6KEP8</accession>
<dbReference type="Proteomes" id="UP000030744">
    <property type="component" value="Unassembled WGS sequence"/>
</dbReference>
<reference evidence="1" key="2">
    <citation type="submission" date="2013-10" db="EMBL/GenBank/DDBJ databases">
        <authorList>
            <person name="Aslett M."/>
        </authorList>
    </citation>
    <scope>NUCLEOTIDE SEQUENCE [LARGE SCALE GENOMIC DNA]</scope>
    <source>
        <strain evidence="1">Houghton</strain>
    </source>
</reference>
<evidence type="ECO:0000313" key="1">
    <source>
        <dbReference type="EMBL" id="CDJ33933.1"/>
    </source>
</evidence>
<organism evidence="1 2">
    <name type="scientific">Eimeria mitis</name>
    <dbReference type="NCBI Taxonomy" id="44415"/>
    <lineage>
        <taxon>Eukaryota</taxon>
        <taxon>Sar</taxon>
        <taxon>Alveolata</taxon>
        <taxon>Apicomplexa</taxon>
        <taxon>Conoidasida</taxon>
        <taxon>Coccidia</taxon>
        <taxon>Eucoccidiorida</taxon>
        <taxon>Eimeriorina</taxon>
        <taxon>Eimeriidae</taxon>
        <taxon>Eimeria</taxon>
    </lineage>
</organism>
<dbReference type="GeneID" id="25382972"/>
<name>U6KEP8_9EIME</name>
<protein>
    <submittedName>
        <fullName evidence="1">Uncharacterized protein</fullName>
    </submittedName>
</protein>
<keyword evidence="2" id="KW-1185">Reference proteome</keyword>
<evidence type="ECO:0000313" key="2">
    <source>
        <dbReference type="Proteomes" id="UP000030744"/>
    </source>
</evidence>
<dbReference type="RefSeq" id="XP_013356496.1">
    <property type="nucleotide sequence ID" value="XM_013501042.1"/>
</dbReference>
<proteinExistence type="predicted"/>